<organism evidence="9 10">
    <name type="scientific">Candidatus Nomurabacteria bacterium RIFCSPLOWO2_01_FULL_42_17</name>
    <dbReference type="NCBI Taxonomy" id="1801780"/>
    <lineage>
        <taxon>Bacteria</taxon>
        <taxon>Candidatus Nomuraibacteriota</taxon>
    </lineage>
</organism>
<keyword evidence="5" id="KW-0822">Tryptophan biosynthesis</keyword>
<evidence type="ECO:0000256" key="3">
    <source>
        <dbReference type="ARBA" id="ARBA00012362"/>
    </source>
</evidence>
<comment type="catalytic activity">
    <reaction evidence="1">
        <text>1-(2-carboxyphenylamino)-1-deoxy-D-ribulose 5-phosphate + H(+) = (1S,2R)-1-C-(indol-3-yl)glycerol 3-phosphate + CO2 + H2O</text>
        <dbReference type="Rhea" id="RHEA:23476"/>
        <dbReference type="ChEBI" id="CHEBI:15377"/>
        <dbReference type="ChEBI" id="CHEBI:15378"/>
        <dbReference type="ChEBI" id="CHEBI:16526"/>
        <dbReference type="ChEBI" id="CHEBI:58613"/>
        <dbReference type="ChEBI" id="CHEBI:58866"/>
        <dbReference type="EC" id="4.1.1.48"/>
    </reaction>
</comment>
<dbReference type="GO" id="GO:0004425">
    <property type="term" value="F:indole-3-glycerol-phosphate synthase activity"/>
    <property type="evidence" value="ECO:0007669"/>
    <property type="project" value="UniProtKB-EC"/>
</dbReference>
<evidence type="ECO:0000256" key="5">
    <source>
        <dbReference type="ARBA" id="ARBA00022822"/>
    </source>
</evidence>
<reference evidence="9 10" key="1">
    <citation type="journal article" date="2016" name="Nat. Commun.">
        <title>Thousands of microbial genomes shed light on interconnected biogeochemical processes in an aquifer system.</title>
        <authorList>
            <person name="Anantharaman K."/>
            <person name="Brown C.T."/>
            <person name="Hug L.A."/>
            <person name="Sharon I."/>
            <person name="Castelle C.J."/>
            <person name="Probst A.J."/>
            <person name="Thomas B.C."/>
            <person name="Singh A."/>
            <person name="Wilkins M.J."/>
            <person name="Karaoz U."/>
            <person name="Brodie E.L."/>
            <person name="Williams K.H."/>
            <person name="Hubbard S.S."/>
            <person name="Banfield J.F."/>
        </authorList>
    </citation>
    <scope>NUCLEOTIDE SEQUENCE [LARGE SCALE GENOMIC DNA]</scope>
</reference>
<evidence type="ECO:0000259" key="8">
    <source>
        <dbReference type="Pfam" id="PF00218"/>
    </source>
</evidence>
<dbReference type="UniPathway" id="UPA00035">
    <property type="reaction ID" value="UER00043"/>
</dbReference>
<evidence type="ECO:0000256" key="6">
    <source>
        <dbReference type="ARBA" id="ARBA00023141"/>
    </source>
</evidence>
<name>A0A1F6XN91_9BACT</name>
<dbReference type="Pfam" id="PF00218">
    <property type="entry name" value="IGPS"/>
    <property type="match status" value="1"/>
</dbReference>
<keyword evidence="4" id="KW-0028">Amino-acid biosynthesis</keyword>
<evidence type="ECO:0000256" key="1">
    <source>
        <dbReference type="ARBA" id="ARBA00001633"/>
    </source>
</evidence>
<dbReference type="InterPro" id="IPR011060">
    <property type="entry name" value="RibuloseP-bd_barrel"/>
</dbReference>
<comment type="pathway">
    <text evidence="2">Amino-acid biosynthesis; L-tryptophan biosynthesis; L-tryptophan from chorismate: step 4/5.</text>
</comment>
<sequence length="192" mass="21817">MYKNIKIIAEVKTQSPFGYKSDNTWNELFKVANKIGDIISIHTDDRWGGSFDLIKKARSLTKKPILAKGIHERDEDIQKAIDAGADWVLVVGRIPRVHLEKCLIEPLTLQELKNIPESYKAVWNSRDLLNGKFKKESFEEARGLFKGWLCQASNIKTVDDIKKGAEAVLVGTYLLDFEKSVSYTQINSKYIG</sequence>
<gene>
    <name evidence="9" type="ORF">A2917_03530</name>
</gene>
<keyword evidence="6" id="KW-0057">Aromatic amino acid biosynthesis</keyword>
<evidence type="ECO:0000313" key="10">
    <source>
        <dbReference type="Proteomes" id="UP000178104"/>
    </source>
</evidence>
<accession>A0A1F6XN91</accession>
<dbReference type="EMBL" id="MFVE01000005">
    <property type="protein sequence ID" value="OGI95594.1"/>
    <property type="molecule type" value="Genomic_DNA"/>
</dbReference>
<evidence type="ECO:0000256" key="2">
    <source>
        <dbReference type="ARBA" id="ARBA00004696"/>
    </source>
</evidence>
<evidence type="ECO:0000256" key="7">
    <source>
        <dbReference type="ARBA" id="ARBA00023239"/>
    </source>
</evidence>
<dbReference type="SUPFAM" id="SSF51366">
    <property type="entry name" value="Ribulose-phoshate binding barrel"/>
    <property type="match status" value="1"/>
</dbReference>
<keyword evidence="7" id="KW-0456">Lyase</keyword>
<feature type="domain" description="Indole-3-glycerol phosphate synthase" evidence="8">
    <location>
        <begin position="4"/>
        <end position="99"/>
    </location>
</feature>
<evidence type="ECO:0000256" key="4">
    <source>
        <dbReference type="ARBA" id="ARBA00022605"/>
    </source>
</evidence>
<comment type="caution">
    <text evidence="9">The sequence shown here is derived from an EMBL/GenBank/DDBJ whole genome shotgun (WGS) entry which is preliminary data.</text>
</comment>
<protein>
    <recommendedName>
        <fullName evidence="3">indole-3-glycerol-phosphate synthase</fullName>
        <ecNumber evidence="3">4.1.1.48</ecNumber>
    </recommendedName>
</protein>
<dbReference type="STRING" id="1801780.A2917_03530"/>
<evidence type="ECO:0000313" key="9">
    <source>
        <dbReference type="EMBL" id="OGI95594.1"/>
    </source>
</evidence>
<dbReference type="AlphaFoldDB" id="A0A1F6XN91"/>
<dbReference type="EC" id="4.1.1.48" evidence="3"/>
<dbReference type="Gene3D" id="3.20.20.70">
    <property type="entry name" value="Aldolase class I"/>
    <property type="match status" value="1"/>
</dbReference>
<dbReference type="InterPro" id="IPR013798">
    <property type="entry name" value="Indole-3-glycerol_P_synth_dom"/>
</dbReference>
<dbReference type="Proteomes" id="UP000178104">
    <property type="component" value="Unassembled WGS sequence"/>
</dbReference>
<dbReference type="InterPro" id="IPR013785">
    <property type="entry name" value="Aldolase_TIM"/>
</dbReference>
<dbReference type="GO" id="GO:0000162">
    <property type="term" value="P:L-tryptophan biosynthetic process"/>
    <property type="evidence" value="ECO:0007669"/>
    <property type="project" value="UniProtKB-UniPathway"/>
</dbReference>
<proteinExistence type="predicted"/>